<dbReference type="Proteomes" id="UP000828390">
    <property type="component" value="Unassembled WGS sequence"/>
</dbReference>
<evidence type="ECO:0000313" key="2">
    <source>
        <dbReference type="Proteomes" id="UP000828390"/>
    </source>
</evidence>
<protein>
    <submittedName>
        <fullName evidence="1">Uncharacterized protein</fullName>
    </submittedName>
</protein>
<dbReference type="EMBL" id="JAIWYP010000008">
    <property type="protein sequence ID" value="KAH3789072.1"/>
    <property type="molecule type" value="Genomic_DNA"/>
</dbReference>
<keyword evidence="2" id="KW-1185">Reference proteome</keyword>
<reference evidence="1" key="1">
    <citation type="journal article" date="2019" name="bioRxiv">
        <title>The Genome of the Zebra Mussel, Dreissena polymorpha: A Resource for Invasive Species Research.</title>
        <authorList>
            <person name="McCartney M.A."/>
            <person name="Auch B."/>
            <person name="Kono T."/>
            <person name="Mallez S."/>
            <person name="Zhang Y."/>
            <person name="Obille A."/>
            <person name="Becker A."/>
            <person name="Abrahante J.E."/>
            <person name="Garbe J."/>
            <person name="Badalamenti J.P."/>
            <person name="Herman A."/>
            <person name="Mangelson H."/>
            <person name="Liachko I."/>
            <person name="Sullivan S."/>
            <person name="Sone E.D."/>
            <person name="Koren S."/>
            <person name="Silverstein K.A.T."/>
            <person name="Beckman K.B."/>
            <person name="Gohl D.M."/>
        </authorList>
    </citation>
    <scope>NUCLEOTIDE SEQUENCE</scope>
    <source>
        <strain evidence="1">Duluth1</strain>
        <tissue evidence="1">Whole animal</tissue>
    </source>
</reference>
<reference evidence="1" key="2">
    <citation type="submission" date="2020-11" db="EMBL/GenBank/DDBJ databases">
        <authorList>
            <person name="McCartney M.A."/>
            <person name="Auch B."/>
            <person name="Kono T."/>
            <person name="Mallez S."/>
            <person name="Becker A."/>
            <person name="Gohl D.M."/>
            <person name="Silverstein K.A.T."/>
            <person name="Koren S."/>
            <person name="Bechman K.B."/>
            <person name="Herman A."/>
            <person name="Abrahante J.E."/>
            <person name="Garbe J."/>
        </authorList>
    </citation>
    <scope>NUCLEOTIDE SEQUENCE</scope>
    <source>
        <strain evidence="1">Duluth1</strain>
        <tissue evidence="1">Whole animal</tissue>
    </source>
</reference>
<accession>A0A9D4EZG4</accession>
<name>A0A9D4EZG4_DREPO</name>
<evidence type="ECO:0000313" key="1">
    <source>
        <dbReference type="EMBL" id="KAH3789072.1"/>
    </source>
</evidence>
<comment type="caution">
    <text evidence="1">The sequence shown here is derived from an EMBL/GenBank/DDBJ whole genome shotgun (WGS) entry which is preliminary data.</text>
</comment>
<sequence>MGDTQNAIAEFYADFTDKQQGLDGYEDSPYIKDITHQRRTQKCKLEHEHVDHAKFSIFSRDKNKAGMITMITTALTKRGCYVLVSPGGADNDIIKATLE</sequence>
<gene>
    <name evidence="1" type="ORF">DPMN_167240</name>
</gene>
<dbReference type="AlphaFoldDB" id="A0A9D4EZG4"/>
<organism evidence="1 2">
    <name type="scientific">Dreissena polymorpha</name>
    <name type="common">Zebra mussel</name>
    <name type="synonym">Mytilus polymorpha</name>
    <dbReference type="NCBI Taxonomy" id="45954"/>
    <lineage>
        <taxon>Eukaryota</taxon>
        <taxon>Metazoa</taxon>
        <taxon>Spiralia</taxon>
        <taxon>Lophotrochozoa</taxon>
        <taxon>Mollusca</taxon>
        <taxon>Bivalvia</taxon>
        <taxon>Autobranchia</taxon>
        <taxon>Heteroconchia</taxon>
        <taxon>Euheterodonta</taxon>
        <taxon>Imparidentia</taxon>
        <taxon>Neoheterodontei</taxon>
        <taxon>Myida</taxon>
        <taxon>Dreissenoidea</taxon>
        <taxon>Dreissenidae</taxon>
        <taxon>Dreissena</taxon>
    </lineage>
</organism>
<proteinExistence type="predicted"/>